<dbReference type="RefSeq" id="WP_140595059.1">
    <property type="nucleotide sequence ID" value="NZ_VFWZ01000005.1"/>
</dbReference>
<evidence type="ECO:0000313" key="1">
    <source>
        <dbReference type="EMBL" id="TPN84725.1"/>
    </source>
</evidence>
<evidence type="ECO:0008006" key="3">
    <source>
        <dbReference type="Google" id="ProtNLM"/>
    </source>
</evidence>
<dbReference type="OrthoDB" id="1144359at2"/>
<organism evidence="1 2">
    <name type="scientific">Aquimarina algicola</name>
    <dbReference type="NCBI Taxonomy" id="2589995"/>
    <lineage>
        <taxon>Bacteria</taxon>
        <taxon>Pseudomonadati</taxon>
        <taxon>Bacteroidota</taxon>
        <taxon>Flavobacteriia</taxon>
        <taxon>Flavobacteriales</taxon>
        <taxon>Flavobacteriaceae</taxon>
        <taxon>Aquimarina</taxon>
    </lineage>
</organism>
<reference evidence="1 2" key="1">
    <citation type="submission" date="2019-06" db="EMBL/GenBank/DDBJ databases">
        <authorList>
            <person name="Meng X."/>
        </authorList>
    </citation>
    <scope>NUCLEOTIDE SEQUENCE [LARGE SCALE GENOMIC DNA]</scope>
    <source>
        <strain evidence="1 2">M625</strain>
    </source>
</reference>
<proteinExistence type="predicted"/>
<protein>
    <recommendedName>
        <fullName evidence="3">STAS/SEC14 domain-containing protein</fullName>
    </recommendedName>
</protein>
<evidence type="ECO:0000313" key="2">
    <source>
        <dbReference type="Proteomes" id="UP000315540"/>
    </source>
</evidence>
<comment type="caution">
    <text evidence="1">The sequence shown here is derived from an EMBL/GenBank/DDBJ whole genome shotgun (WGS) entry which is preliminary data.</text>
</comment>
<gene>
    <name evidence="1" type="ORF">FHK87_17510</name>
</gene>
<name>A0A504J807_9FLAO</name>
<accession>A0A504J807</accession>
<sequence length="133" mass="15228">MGKNTNDTLLQKHELDIGTVYFYNNYVIVEIKKGIVLNFEKAAPLFMLGKQYYGNKTPFVYISNRINSYSFEPTSHFKSAELFPNLKGVAVVTYNAVNENVARLEQAFLDKPAQIFHSLDEAIEWVNEIIISD</sequence>
<keyword evidence="2" id="KW-1185">Reference proteome</keyword>
<dbReference type="InterPro" id="IPR036513">
    <property type="entry name" value="STAS_dom_sf"/>
</dbReference>
<dbReference type="EMBL" id="VFWZ01000005">
    <property type="protein sequence ID" value="TPN84725.1"/>
    <property type="molecule type" value="Genomic_DNA"/>
</dbReference>
<dbReference type="SUPFAM" id="SSF52091">
    <property type="entry name" value="SpoIIaa-like"/>
    <property type="match status" value="1"/>
</dbReference>
<dbReference type="Proteomes" id="UP000315540">
    <property type="component" value="Unassembled WGS sequence"/>
</dbReference>
<dbReference type="AlphaFoldDB" id="A0A504J807"/>